<dbReference type="Pfam" id="PF13560">
    <property type="entry name" value="HTH_31"/>
    <property type="match status" value="3"/>
</dbReference>
<dbReference type="PROSITE" id="PS50943">
    <property type="entry name" value="HTH_CROC1"/>
    <property type="match status" value="4"/>
</dbReference>
<dbReference type="SUPFAM" id="SSF47413">
    <property type="entry name" value="lambda repressor-like DNA-binding domains"/>
    <property type="match status" value="4"/>
</dbReference>
<organism evidence="3 4">
    <name type="scientific">Nocardioides gansuensis</name>
    <dbReference type="NCBI Taxonomy" id="2138300"/>
    <lineage>
        <taxon>Bacteria</taxon>
        <taxon>Bacillati</taxon>
        <taxon>Actinomycetota</taxon>
        <taxon>Actinomycetes</taxon>
        <taxon>Propionibacteriales</taxon>
        <taxon>Nocardioidaceae</taxon>
        <taxon>Nocardioides</taxon>
    </lineage>
</organism>
<dbReference type="InterPro" id="IPR001387">
    <property type="entry name" value="Cro/C1-type_HTH"/>
</dbReference>
<keyword evidence="4" id="KW-1185">Reference proteome</keyword>
<proteinExistence type="predicted"/>
<dbReference type="AlphaFoldDB" id="A0A2T8F930"/>
<feature type="domain" description="HTH cro/C1-type" evidence="2">
    <location>
        <begin position="91"/>
        <end position="145"/>
    </location>
</feature>
<dbReference type="Gene3D" id="1.10.260.40">
    <property type="entry name" value="lambda repressor-like DNA-binding domains"/>
    <property type="match status" value="4"/>
</dbReference>
<dbReference type="CDD" id="cd00093">
    <property type="entry name" value="HTH_XRE"/>
    <property type="match status" value="4"/>
</dbReference>
<feature type="domain" description="HTH cro/C1-type" evidence="2">
    <location>
        <begin position="15"/>
        <end position="69"/>
    </location>
</feature>
<dbReference type="InterPro" id="IPR052345">
    <property type="entry name" value="Rad_response_metalloprotease"/>
</dbReference>
<evidence type="ECO:0000256" key="1">
    <source>
        <dbReference type="SAM" id="MobiDB-lite"/>
    </source>
</evidence>
<dbReference type="PANTHER" id="PTHR43236:SF2">
    <property type="entry name" value="BLL0069 PROTEIN"/>
    <property type="match status" value="1"/>
</dbReference>
<evidence type="ECO:0000259" key="2">
    <source>
        <dbReference type="PROSITE" id="PS50943"/>
    </source>
</evidence>
<name>A0A2T8F930_9ACTN</name>
<sequence length="305" mass="33656">MGPHSHQGAPVNTFLRDQREHRALSAEDVARRLDVHPMSVLRWERRERLPGPGHVKALASTLDLETSMVAGFFDEARPTAEPSVGLRAHGLRTLRQAAGIPVRRVARRLGVLPATVYNWEAGRARLPLEHLPDLAALLGIGVPALRRHLADAPASRREQPASELRRLRRRTGLSQTAVAQRVGTTRHRLGAWERGEQPPLWAVRRLAAVYGVPVSRVARASGVSAPPLLDVRRWSPGDLPQALVALRQWSGLTQGALAERCGCHPSTVRGWEQGRARPLHRTRARLEALYGLPEGALLAAYPDER</sequence>
<dbReference type="Pfam" id="PF01381">
    <property type="entry name" value="HTH_3"/>
    <property type="match status" value="1"/>
</dbReference>
<dbReference type="InterPro" id="IPR010982">
    <property type="entry name" value="Lambda_DNA-bd_dom_sf"/>
</dbReference>
<evidence type="ECO:0000313" key="4">
    <source>
        <dbReference type="Proteomes" id="UP000246018"/>
    </source>
</evidence>
<feature type="domain" description="HTH cro/C1-type" evidence="2">
    <location>
        <begin position="164"/>
        <end position="217"/>
    </location>
</feature>
<dbReference type="EMBL" id="QDGZ01000005">
    <property type="protein sequence ID" value="PVG82238.1"/>
    <property type="molecule type" value="Genomic_DNA"/>
</dbReference>
<gene>
    <name evidence="3" type="ORF">DDE18_12120</name>
</gene>
<feature type="domain" description="HTH cro/C1-type" evidence="2">
    <location>
        <begin position="243"/>
        <end position="297"/>
    </location>
</feature>
<evidence type="ECO:0000313" key="3">
    <source>
        <dbReference type="EMBL" id="PVG82238.1"/>
    </source>
</evidence>
<dbReference type="GO" id="GO:0003677">
    <property type="term" value="F:DNA binding"/>
    <property type="evidence" value="ECO:0007669"/>
    <property type="project" value="InterPro"/>
</dbReference>
<protein>
    <recommendedName>
        <fullName evidence="2">HTH cro/C1-type domain-containing protein</fullName>
    </recommendedName>
</protein>
<dbReference type="Proteomes" id="UP000246018">
    <property type="component" value="Unassembled WGS sequence"/>
</dbReference>
<dbReference type="SMART" id="SM00530">
    <property type="entry name" value="HTH_XRE"/>
    <property type="match status" value="4"/>
</dbReference>
<feature type="region of interest" description="Disordered" evidence="1">
    <location>
        <begin position="150"/>
        <end position="170"/>
    </location>
</feature>
<dbReference type="PANTHER" id="PTHR43236">
    <property type="entry name" value="ANTITOXIN HIGA1"/>
    <property type="match status" value="1"/>
</dbReference>
<comment type="caution">
    <text evidence="3">The sequence shown here is derived from an EMBL/GenBank/DDBJ whole genome shotgun (WGS) entry which is preliminary data.</text>
</comment>
<feature type="compositionally biased region" description="Basic and acidic residues" evidence="1">
    <location>
        <begin position="150"/>
        <end position="165"/>
    </location>
</feature>
<reference evidence="3 4" key="1">
    <citation type="submission" date="2018-04" db="EMBL/GenBank/DDBJ databases">
        <title>Genome of Nocardioides gansuensis WSJ-1.</title>
        <authorList>
            <person name="Wu S."/>
            <person name="Wang G."/>
        </authorList>
    </citation>
    <scope>NUCLEOTIDE SEQUENCE [LARGE SCALE GENOMIC DNA]</scope>
    <source>
        <strain evidence="3 4">WSJ-1</strain>
    </source>
</reference>
<accession>A0A2T8F930</accession>